<accession>A0ABQ3LQ86</accession>
<name>A0ABQ3LQ86_9SPHN</name>
<sequence length="322" mass="32259">MPHRPKSVVAAQRKPRLPSLWLMLLLALVTAMPASAAVPAGTPIVNTAALTFEANGSTQRVASNTVTLLAAELLDVTIQAERPSVAVQSATQLAVPFLVTNSGNGPQTFALTIASSQQAIAVDRVALDRNRDATFDAAGDPTLAPLTLQLAAGEQARIFVLIDGAQVAAAATITATVTAHAGSGAAGTVFAGAGANGSDAVVGATGARASAVSTLSLAVAQPTLAKSQTVKAPDGSSWAIRGAIITYTLVADLPGPTRGVTIDDPIPAGTAYLADSLALDAVALSDRADADPGTADAAAIHVRLGDLATAGSHIVQFSVRIL</sequence>
<gene>
    <name evidence="2" type="ORF">GCM10008023_33890</name>
</gene>
<evidence type="ECO:0000256" key="1">
    <source>
        <dbReference type="SAM" id="SignalP"/>
    </source>
</evidence>
<feature type="chain" id="PRO_5045986300" description="DUF11 domain-containing protein" evidence="1">
    <location>
        <begin position="37"/>
        <end position="322"/>
    </location>
</feature>
<evidence type="ECO:0000313" key="3">
    <source>
        <dbReference type="Proteomes" id="UP000652430"/>
    </source>
</evidence>
<proteinExistence type="predicted"/>
<evidence type="ECO:0008006" key="4">
    <source>
        <dbReference type="Google" id="ProtNLM"/>
    </source>
</evidence>
<reference evidence="3" key="1">
    <citation type="journal article" date="2019" name="Int. J. Syst. Evol. Microbiol.">
        <title>The Global Catalogue of Microorganisms (GCM) 10K type strain sequencing project: providing services to taxonomists for standard genome sequencing and annotation.</title>
        <authorList>
            <consortium name="The Broad Institute Genomics Platform"/>
            <consortium name="The Broad Institute Genome Sequencing Center for Infectious Disease"/>
            <person name="Wu L."/>
            <person name="Ma J."/>
        </authorList>
    </citation>
    <scope>NUCLEOTIDE SEQUENCE [LARGE SCALE GENOMIC DNA]</scope>
    <source>
        <strain evidence="3">CGMCC 1.8957</strain>
    </source>
</reference>
<comment type="caution">
    <text evidence="2">The sequence shown here is derived from an EMBL/GenBank/DDBJ whole genome shotgun (WGS) entry which is preliminary data.</text>
</comment>
<evidence type="ECO:0000313" key="2">
    <source>
        <dbReference type="EMBL" id="GHH23198.1"/>
    </source>
</evidence>
<feature type="signal peptide" evidence="1">
    <location>
        <begin position="1"/>
        <end position="36"/>
    </location>
</feature>
<dbReference type="EMBL" id="BNAQ01000006">
    <property type="protein sequence ID" value="GHH23198.1"/>
    <property type="molecule type" value="Genomic_DNA"/>
</dbReference>
<protein>
    <recommendedName>
        <fullName evidence="4">DUF11 domain-containing protein</fullName>
    </recommendedName>
</protein>
<organism evidence="2 3">
    <name type="scientific">Sphingomonas glacialis</name>
    <dbReference type="NCBI Taxonomy" id="658225"/>
    <lineage>
        <taxon>Bacteria</taxon>
        <taxon>Pseudomonadati</taxon>
        <taxon>Pseudomonadota</taxon>
        <taxon>Alphaproteobacteria</taxon>
        <taxon>Sphingomonadales</taxon>
        <taxon>Sphingomonadaceae</taxon>
        <taxon>Sphingomonas</taxon>
    </lineage>
</organism>
<dbReference type="Proteomes" id="UP000652430">
    <property type="component" value="Unassembled WGS sequence"/>
</dbReference>
<keyword evidence="3" id="KW-1185">Reference proteome</keyword>
<keyword evidence="1" id="KW-0732">Signal</keyword>